<evidence type="ECO:0008006" key="3">
    <source>
        <dbReference type="Google" id="ProtNLM"/>
    </source>
</evidence>
<protein>
    <recommendedName>
        <fullName evidence="3">HNH endonuclease</fullName>
    </recommendedName>
</protein>
<organism evidence="1 2">
    <name type="scientific">Pseudoalteromonas fuliginea</name>
    <dbReference type="NCBI Taxonomy" id="1872678"/>
    <lineage>
        <taxon>Bacteria</taxon>
        <taxon>Pseudomonadati</taxon>
        <taxon>Pseudomonadota</taxon>
        <taxon>Gammaproteobacteria</taxon>
        <taxon>Alteromonadales</taxon>
        <taxon>Pseudoalteromonadaceae</taxon>
        <taxon>Pseudoalteromonas</taxon>
    </lineage>
</organism>
<reference evidence="1 2" key="1">
    <citation type="submission" date="2019-01" db="EMBL/GenBank/DDBJ databases">
        <title>Genome sequences of marine Pseudoalteromonas species.</title>
        <authorList>
            <person name="Boraston A.B."/>
            <person name="Hehemann J.-H."/>
            <person name="Vickers C.J."/>
            <person name="Salama-Alber O."/>
            <person name="Abe K."/>
            <person name="Hettle A.J."/>
        </authorList>
    </citation>
    <scope>NUCLEOTIDE SEQUENCE [LARGE SCALE GENOMIC DNA]</scope>
    <source>
        <strain evidence="1 2">PS42</strain>
    </source>
</reference>
<sequence>MGELKPRDDFSKPTKKVLAERVSHLCSNPQCRVLTRGAKTGSAGTAGIGVAAHITAAAISGPRYDAALTKQQRKDYDNGIWLCQSCSRIIDVDVAKYSVSLLKSWRMQAEEFSNTNIGKKLYDGNTVKREIVKSTIEYISERSISSSSDLAIEAINIKQSELSSLDSRFNVTTNIIDGRVSSLIEPKSHGIELKIAAADKNDDTLYSSLLGLEEEGREFSIDTSKINISGSPLFEQVIARSGGVLQAGAVKQKIQCELYATNNDETLLLASCRAHIYGGTKKTILEGLALNNFLSFSTEMSDISKSTFTIRTSSWLDKKLNKLPFFPKLIKAIDILSKSGELKVIHDHPEHGEVIVAHTNVLDKGEVFIGQFISLLKYVHKARIVNDYLNSDLSYQYFNASEEEVKALGEFSDLIGSPVIITADQIESNPKLKVLLNEGFFENENPIGTPNTSIRIDMQGSLKQLFNQDIPEYFIRHQYNNVGVVTNGGLIENTEVELELHMSGSSQYIKTVMQYK</sequence>
<dbReference type="Proteomes" id="UP000324162">
    <property type="component" value="Unassembled WGS sequence"/>
</dbReference>
<evidence type="ECO:0000313" key="2">
    <source>
        <dbReference type="Proteomes" id="UP000324162"/>
    </source>
</evidence>
<name>A0AB73BCP7_9GAMM</name>
<dbReference type="EMBL" id="SEUK01000054">
    <property type="protein sequence ID" value="KAA1157307.1"/>
    <property type="molecule type" value="Genomic_DNA"/>
</dbReference>
<dbReference type="RefSeq" id="WP_149614909.1">
    <property type="nucleotide sequence ID" value="NZ_SEUK01000054.1"/>
</dbReference>
<proteinExistence type="predicted"/>
<evidence type="ECO:0000313" key="1">
    <source>
        <dbReference type="EMBL" id="KAA1157307.1"/>
    </source>
</evidence>
<gene>
    <name evidence="1" type="ORF">EU508_16365</name>
</gene>
<dbReference type="AlphaFoldDB" id="A0AB73BCP7"/>
<comment type="caution">
    <text evidence="1">The sequence shown here is derived from an EMBL/GenBank/DDBJ whole genome shotgun (WGS) entry which is preliminary data.</text>
</comment>
<accession>A0AB73BCP7</accession>